<evidence type="ECO:0000313" key="7">
    <source>
        <dbReference type="Proteomes" id="UP000616839"/>
    </source>
</evidence>
<dbReference type="InterPro" id="IPR003594">
    <property type="entry name" value="HATPase_dom"/>
</dbReference>
<evidence type="ECO:0000259" key="5">
    <source>
        <dbReference type="SMART" id="SM00387"/>
    </source>
</evidence>
<dbReference type="SUPFAM" id="SSF55874">
    <property type="entry name" value="ATPase domain of HSP90 chaperone/DNA topoisomerase II/histidine kinase"/>
    <property type="match status" value="1"/>
</dbReference>
<dbReference type="CDD" id="cd16917">
    <property type="entry name" value="HATPase_UhpB-NarQ-NarX-like"/>
    <property type="match status" value="1"/>
</dbReference>
<feature type="transmembrane region" description="Helical" evidence="4">
    <location>
        <begin position="41"/>
        <end position="64"/>
    </location>
</feature>
<dbReference type="PANTHER" id="PTHR24421">
    <property type="entry name" value="NITRATE/NITRITE SENSOR PROTEIN NARX-RELATED"/>
    <property type="match status" value="1"/>
</dbReference>
<keyword evidence="2" id="KW-0418">Kinase</keyword>
<evidence type="ECO:0000256" key="2">
    <source>
        <dbReference type="ARBA" id="ARBA00022777"/>
    </source>
</evidence>
<dbReference type="RefSeq" id="WP_192140366.1">
    <property type="nucleotide sequence ID" value="NZ_JACYXZ010000001.1"/>
</dbReference>
<dbReference type="Pfam" id="PF04024">
    <property type="entry name" value="PspC"/>
    <property type="match status" value="1"/>
</dbReference>
<keyword evidence="3" id="KW-0902">Two-component regulatory system</keyword>
<feature type="transmembrane region" description="Helical" evidence="4">
    <location>
        <begin position="96"/>
        <end position="116"/>
    </location>
</feature>
<feature type="transmembrane region" description="Helical" evidence="4">
    <location>
        <begin position="169"/>
        <end position="189"/>
    </location>
</feature>
<dbReference type="Proteomes" id="UP000616839">
    <property type="component" value="Unassembled WGS sequence"/>
</dbReference>
<keyword evidence="7" id="KW-1185">Reference proteome</keyword>
<proteinExistence type="predicted"/>
<keyword evidence="4" id="KW-0812">Transmembrane</keyword>
<keyword evidence="4" id="KW-0472">Membrane</keyword>
<dbReference type="InterPro" id="IPR050482">
    <property type="entry name" value="Sensor_HK_TwoCompSys"/>
</dbReference>
<dbReference type="PANTHER" id="PTHR24421:SF61">
    <property type="entry name" value="OXYGEN SENSOR HISTIDINE KINASE NREB"/>
    <property type="match status" value="1"/>
</dbReference>
<dbReference type="Pfam" id="PF02518">
    <property type="entry name" value="HATPase_c"/>
    <property type="match status" value="1"/>
</dbReference>
<dbReference type="InterPro" id="IPR007168">
    <property type="entry name" value="Phageshock_PspC_N"/>
</dbReference>
<evidence type="ECO:0000256" key="3">
    <source>
        <dbReference type="ARBA" id="ARBA00023012"/>
    </source>
</evidence>
<reference evidence="6" key="1">
    <citation type="submission" date="2020-09" db="EMBL/GenBank/DDBJ databases">
        <title>Nocardioides sp. strain MJB4 16S ribosomal RNA gene Genome sequencing and assembly.</title>
        <authorList>
            <person name="Kim I."/>
        </authorList>
    </citation>
    <scope>NUCLEOTIDE SEQUENCE</scope>
    <source>
        <strain evidence="6">MJB4</strain>
    </source>
</reference>
<feature type="transmembrane region" description="Helical" evidence="4">
    <location>
        <begin position="201"/>
        <end position="220"/>
    </location>
</feature>
<dbReference type="AlphaFoldDB" id="A0A927K4A4"/>
<dbReference type="InterPro" id="IPR036890">
    <property type="entry name" value="HATPase_C_sf"/>
</dbReference>
<organism evidence="6 7">
    <name type="scientific">Nocardioides donggukensis</name>
    <dbReference type="NCBI Taxonomy" id="2774019"/>
    <lineage>
        <taxon>Bacteria</taxon>
        <taxon>Bacillati</taxon>
        <taxon>Actinomycetota</taxon>
        <taxon>Actinomycetes</taxon>
        <taxon>Propionibacteriales</taxon>
        <taxon>Nocardioidaceae</taxon>
        <taxon>Nocardioides</taxon>
    </lineage>
</organism>
<evidence type="ECO:0000256" key="1">
    <source>
        <dbReference type="ARBA" id="ARBA00022679"/>
    </source>
</evidence>
<feature type="domain" description="Histidine kinase/HSP90-like ATPase" evidence="5">
    <location>
        <begin position="324"/>
        <end position="418"/>
    </location>
</feature>
<dbReference type="EMBL" id="JACYXZ010000001">
    <property type="protein sequence ID" value="MBD8868598.1"/>
    <property type="molecule type" value="Genomic_DNA"/>
</dbReference>
<dbReference type="SMART" id="SM00387">
    <property type="entry name" value="HATPase_c"/>
    <property type="match status" value="1"/>
</dbReference>
<keyword evidence="1" id="KW-0808">Transferase</keyword>
<dbReference type="Gene3D" id="3.30.565.10">
    <property type="entry name" value="Histidine kinase-like ATPase, C-terminal domain"/>
    <property type="match status" value="1"/>
</dbReference>
<feature type="transmembrane region" description="Helical" evidence="4">
    <location>
        <begin position="122"/>
        <end position="140"/>
    </location>
</feature>
<protein>
    <submittedName>
        <fullName evidence="6">PspC domain-containing protein</fullName>
    </submittedName>
</protein>
<dbReference type="GO" id="GO:0016301">
    <property type="term" value="F:kinase activity"/>
    <property type="evidence" value="ECO:0007669"/>
    <property type="project" value="UniProtKB-KW"/>
</dbReference>
<comment type="caution">
    <text evidence="6">The sequence shown here is derived from an EMBL/GenBank/DDBJ whole genome shotgun (WGS) entry which is preliminary data.</text>
</comment>
<accession>A0A927K4A4</accession>
<gene>
    <name evidence="6" type="ORF">IE331_03075</name>
</gene>
<keyword evidence="4" id="KW-1133">Transmembrane helix</keyword>
<evidence type="ECO:0000313" key="6">
    <source>
        <dbReference type="EMBL" id="MBD8868598.1"/>
    </source>
</evidence>
<sequence>MSTTAPLQPRRATRDTTDQYLGGVAAGLARHLGLPVLWVRLFFLLSTVLGGLGVGLYAGLWVMLPSEARFTDEPPGLASATRTGRRPGRVRRMADVGPLIALFALGAGLILAAETVFGRGALFWPIALGLVGVALIWRQLDEAQRDRWLDTTGRIDPLGSLLGHGSGAAYLRLFAGGALILSGLVFYALRSGDLGPAREVLVAGVLGVLGLAIALGPWVWRMATDLTDERAERVRSQERADVAAHLHDSVLQTLALIQKNADDPATVSRLARAQERDLRSWLFTGESAGGESLGAALRAIAAQAEQDHVVAVDVVTVGDTPLTELVEPVVHAAREAVTNSAKHAGTGKVDVYAETTATLVEIFVKDRGVGFDPAAVGADRHGLRGSVVGRMARHGGTAEIRSTPGAGTEIVLRMPLDQEETP</sequence>
<name>A0A927K4A4_9ACTN</name>
<dbReference type="GO" id="GO:0000160">
    <property type="term" value="P:phosphorelay signal transduction system"/>
    <property type="evidence" value="ECO:0007669"/>
    <property type="project" value="UniProtKB-KW"/>
</dbReference>
<evidence type="ECO:0000256" key="4">
    <source>
        <dbReference type="SAM" id="Phobius"/>
    </source>
</evidence>